<evidence type="ECO:0000313" key="11">
    <source>
        <dbReference type="EMBL" id="EIM64120.1"/>
    </source>
</evidence>
<dbReference type="CDD" id="cd00118">
    <property type="entry name" value="LysM"/>
    <property type="match status" value="2"/>
</dbReference>
<evidence type="ECO:0000256" key="4">
    <source>
        <dbReference type="ARBA" id="ARBA00022960"/>
    </source>
</evidence>
<dbReference type="InterPro" id="IPR001967">
    <property type="entry name" value="Peptidase_S11_N"/>
</dbReference>
<dbReference type="GO" id="GO:0009002">
    <property type="term" value="F:serine-type D-Ala-D-Ala carboxypeptidase activity"/>
    <property type="evidence" value="ECO:0007669"/>
    <property type="project" value="InterPro"/>
</dbReference>
<dbReference type="Pfam" id="PF00768">
    <property type="entry name" value="Peptidase_S11"/>
    <property type="match status" value="1"/>
</dbReference>
<dbReference type="SUPFAM" id="SSF54106">
    <property type="entry name" value="LysM domain"/>
    <property type="match status" value="2"/>
</dbReference>
<evidence type="ECO:0000256" key="1">
    <source>
        <dbReference type="ARBA" id="ARBA00007164"/>
    </source>
</evidence>
<dbReference type="InterPro" id="IPR012338">
    <property type="entry name" value="Beta-lactam/transpept-like"/>
</dbReference>
<dbReference type="SMART" id="SM00257">
    <property type="entry name" value="LysM"/>
    <property type="match status" value="2"/>
</dbReference>
<evidence type="ECO:0000256" key="8">
    <source>
        <dbReference type="PIRSR" id="PIRSR618044-2"/>
    </source>
</evidence>
<dbReference type="AlphaFoldDB" id="I5B3Q7"/>
<dbReference type="PRINTS" id="PR00725">
    <property type="entry name" value="DADACBPTASE1"/>
</dbReference>
<dbReference type="GO" id="GO:0006508">
    <property type="term" value="P:proteolysis"/>
    <property type="evidence" value="ECO:0007669"/>
    <property type="project" value="InterPro"/>
</dbReference>
<dbReference type="OrthoDB" id="9795979at2"/>
<dbReference type="GO" id="GO:0071555">
    <property type="term" value="P:cell wall organization"/>
    <property type="evidence" value="ECO:0007669"/>
    <property type="project" value="UniProtKB-KW"/>
</dbReference>
<organism evidence="11 12">
    <name type="scientific">Desulfobacter postgatei 2ac9</name>
    <dbReference type="NCBI Taxonomy" id="879212"/>
    <lineage>
        <taxon>Bacteria</taxon>
        <taxon>Pseudomonadati</taxon>
        <taxon>Thermodesulfobacteriota</taxon>
        <taxon>Desulfobacteria</taxon>
        <taxon>Desulfobacterales</taxon>
        <taxon>Desulfobacteraceae</taxon>
        <taxon>Desulfobacter</taxon>
    </lineage>
</organism>
<dbReference type="InterPro" id="IPR036779">
    <property type="entry name" value="LysM_dom_sf"/>
</dbReference>
<protein>
    <submittedName>
        <fullName evidence="11">D-alanyl-D-alanine carboxypeptidase</fullName>
    </submittedName>
</protein>
<dbReference type="Pfam" id="PF01476">
    <property type="entry name" value="LysM"/>
    <property type="match status" value="2"/>
</dbReference>
<dbReference type="GO" id="GO:0009252">
    <property type="term" value="P:peptidoglycan biosynthetic process"/>
    <property type="evidence" value="ECO:0007669"/>
    <property type="project" value="UniProtKB-KW"/>
</dbReference>
<keyword evidence="3" id="KW-0378">Hydrolase</keyword>
<reference evidence="11 12" key="1">
    <citation type="submission" date="2011-09" db="EMBL/GenBank/DDBJ databases">
        <authorList>
            <consortium name="US DOE Joint Genome Institute (JGI-PGF)"/>
            <person name="Lucas S."/>
            <person name="Han J."/>
            <person name="Lapidus A."/>
            <person name="Cheng J.-F."/>
            <person name="Goodwin L."/>
            <person name="Pitluck S."/>
            <person name="Peters L."/>
            <person name="Land M.L."/>
            <person name="Hauser L."/>
            <person name="Orellana R."/>
            <person name="Lovley D."/>
            <person name="Woyke T.J."/>
        </authorList>
    </citation>
    <scope>NUCLEOTIDE SEQUENCE [LARGE SCALE GENOMIC DNA]</scope>
    <source>
        <strain evidence="11 12">2ac9</strain>
    </source>
</reference>
<keyword evidence="2" id="KW-0732">Signal</keyword>
<dbReference type="PANTHER" id="PTHR21581:SF6">
    <property type="entry name" value="TRAFFICKING PROTEIN PARTICLE COMPLEX SUBUNIT 12"/>
    <property type="match status" value="1"/>
</dbReference>
<keyword evidence="12" id="KW-1185">Reference proteome</keyword>
<keyword evidence="11" id="KW-0645">Protease</keyword>
<dbReference type="RefSeq" id="WP_004073583.1">
    <property type="nucleotide sequence ID" value="NZ_CM001488.1"/>
</dbReference>
<dbReference type="InterPro" id="IPR018392">
    <property type="entry name" value="LysM"/>
</dbReference>
<feature type="domain" description="LysM" evidence="10">
    <location>
        <begin position="388"/>
        <end position="433"/>
    </location>
</feature>
<dbReference type="PROSITE" id="PS51782">
    <property type="entry name" value="LYSM"/>
    <property type="match status" value="2"/>
</dbReference>
<keyword evidence="4" id="KW-0133">Cell shape</keyword>
<dbReference type="eggNOG" id="COG1686">
    <property type="taxonomic scope" value="Bacteria"/>
</dbReference>
<dbReference type="PANTHER" id="PTHR21581">
    <property type="entry name" value="D-ALANYL-D-ALANINE CARBOXYPEPTIDASE"/>
    <property type="match status" value="1"/>
</dbReference>
<keyword evidence="6" id="KW-0961">Cell wall biogenesis/degradation</keyword>
<evidence type="ECO:0000256" key="9">
    <source>
        <dbReference type="RuleBase" id="RU004016"/>
    </source>
</evidence>
<feature type="active site" description="Proton acceptor" evidence="7">
    <location>
        <position position="81"/>
    </location>
</feature>
<dbReference type="GO" id="GO:0008360">
    <property type="term" value="P:regulation of cell shape"/>
    <property type="evidence" value="ECO:0007669"/>
    <property type="project" value="UniProtKB-KW"/>
</dbReference>
<feature type="binding site" evidence="8">
    <location>
        <position position="247"/>
    </location>
    <ligand>
        <name>substrate</name>
    </ligand>
</feature>
<evidence type="ECO:0000256" key="7">
    <source>
        <dbReference type="PIRSR" id="PIRSR618044-1"/>
    </source>
</evidence>
<evidence type="ECO:0000259" key="10">
    <source>
        <dbReference type="PROSITE" id="PS51782"/>
    </source>
</evidence>
<dbReference type="Gene3D" id="3.10.350.10">
    <property type="entry name" value="LysM domain"/>
    <property type="match status" value="2"/>
</dbReference>
<dbReference type="InterPro" id="IPR018044">
    <property type="entry name" value="Peptidase_S11"/>
</dbReference>
<feature type="active site" description="Acyl-ester intermediate" evidence="7">
    <location>
        <position position="78"/>
    </location>
</feature>
<accession>I5B3Q7</accession>
<name>I5B3Q7_9BACT</name>
<evidence type="ECO:0000256" key="5">
    <source>
        <dbReference type="ARBA" id="ARBA00022984"/>
    </source>
</evidence>
<dbReference type="SUPFAM" id="SSF56601">
    <property type="entry name" value="beta-lactamase/transpeptidase-like"/>
    <property type="match status" value="1"/>
</dbReference>
<comment type="similarity">
    <text evidence="1 9">Belongs to the peptidase S11 family.</text>
</comment>
<proteinExistence type="inferred from homology"/>
<dbReference type="Gene3D" id="3.40.710.10">
    <property type="entry name" value="DD-peptidase/beta-lactamase superfamily"/>
    <property type="match status" value="1"/>
</dbReference>
<evidence type="ECO:0000256" key="3">
    <source>
        <dbReference type="ARBA" id="ARBA00022801"/>
    </source>
</evidence>
<evidence type="ECO:0000313" key="12">
    <source>
        <dbReference type="Proteomes" id="UP000005778"/>
    </source>
</evidence>
<evidence type="ECO:0000256" key="2">
    <source>
        <dbReference type="ARBA" id="ARBA00022729"/>
    </source>
</evidence>
<reference evidence="11 12" key="2">
    <citation type="submission" date="2012-02" db="EMBL/GenBank/DDBJ databases">
        <title>Improved High-Quality Draft sequence of Desulfobacter postgatei 2ac9.</title>
        <authorList>
            <consortium name="US DOE Joint Genome Institute"/>
            <person name="Lucas S."/>
            <person name="Han J."/>
            <person name="Lapidus A."/>
            <person name="Cheng J.-F."/>
            <person name="Goodwin L."/>
            <person name="Pitluck S."/>
            <person name="Peters L."/>
            <person name="Ovchinnikova G."/>
            <person name="Held B."/>
            <person name="Detter J.C."/>
            <person name="Han C."/>
            <person name="Tapia R."/>
            <person name="Land M."/>
            <person name="Hauser L."/>
            <person name="Kyrpides N."/>
            <person name="Ivanova N."/>
            <person name="Pagani I."/>
            <person name="Orellana R."/>
            <person name="Lovley D."/>
            <person name="Woyke T."/>
        </authorList>
    </citation>
    <scope>NUCLEOTIDE SEQUENCE [LARGE SCALE GENOMIC DNA]</scope>
    <source>
        <strain evidence="11 12">2ac9</strain>
    </source>
</reference>
<dbReference type="Proteomes" id="UP000005778">
    <property type="component" value="Chromosome"/>
</dbReference>
<dbReference type="HOGENOM" id="CLU_625182_0_0_7"/>
<evidence type="ECO:0000256" key="6">
    <source>
        <dbReference type="ARBA" id="ARBA00023316"/>
    </source>
</evidence>
<keyword evidence="5" id="KW-0573">Peptidoglycan synthesis</keyword>
<dbReference type="STRING" id="879212.DespoDRAFT_02245"/>
<dbReference type="EMBL" id="CM001488">
    <property type="protein sequence ID" value="EIM64120.1"/>
    <property type="molecule type" value="Genomic_DNA"/>
</dbReference>
<sequence length="438" mass="48491">MPQTEKSHNLKRFYILFFTFILLLFQGYAASAAQSKSALLPPRVRINDQAVRAGLLYDLSTDTVVWNKNMHHTYPIASLTKMMVGLLVFEDIRAGKISWDTPIRVTPEATRVGGSMVGLKSGRSLCVEDLMKAALISSGNDATYLLSQYLGGTEKNFVYRMNRRAKQLGMASTGFSNATGMPARNSYNDNYSTPSDLLLLCREMLKYDKLLQITRMGESVISQSGKRIRLRNHNPLVVTYEEVDGLKTGFTNNAKFCLAATSEKNGRRMIAIALGVACRSVRNRFVGSILSQSYIALGMGSLDPKTSSAIAIKPKGTHSARDAETCHRVGKGDTLYSIAKQHGCSVEQLKSWNCLRGSEIHPGQKLRIHKNSGAICTLMPRPAQTTVIYYKVLPGDTLWKISKRYNGISVEKLIRLNRLKRASDLKAGDTVKIVLNLG</sequence>
<gene>
    <name evidence="11" type="ORF">DespoDRAFT_02245</name>
</gene>
<keyword evidence="11" id="KW-0121">Carboxypeptidase</keyword>
<feature type="active site" evidence="7">
    <location>
        <position position="138"/>
    </location>
</feature>
<feature type="domain" description="LysM" evidence="10">
    <location>
        <begin position="325"/>
        <end position="368"/>
    </location>
</feature>